<evidence type="ECO:0000313" key="2">
    <source>
        <dbReference type="EMBL" id="WOO76528.1"/>
    </source>
</evidence>
<dbReference type="AlphaFoldDB" id="A0AAF1BMB7"/>
<keyword evidence="1" id="KW-0472">Membrane</keyword>
<feature type="transmembrane region" description="Helical" evidence="1">
    <location>
        <begin position="133"/>
        <end position="150"/>
    </location>
</feature>
<keyword evidence="3" id="KW-1185">Reference proteome</keyword>
<name>A0AAF1BMB7_9TREE</name>
<keyword evidence="1" id="KW-1133">Transmembrane helix</keyword>
<dbReference type="GeneID" id="87803414"/>
<dbReference type="Proteomes" id="UP000827549">
    <property type="component" value="Chromosome 1"/>
</dbReference>
<sequence length="151" mass="16484">MCKQLPIFFSNSARSSNQHQVNNTMNFPHNSSNVTGPYWPVPLPAGYAVCNTDNDTVTDACCRKLNGAIYEFNPAAFGQPPAMDWHHCLIIPPKDSQPYFVGTEEAWSICTNENRTNGSYGMNRCINGAGRKASLGLVGLVWVAVGFVLAV</sequence>
<reference evidence="2" key="1">
    <citation type="submission" date="2023-10" db="EMBL/GenBank/DDBJ databases">
        <authorList>
            <person name="Noh H."/>
        </authorList>
    </citation>
    <scope>NUCLEOTIDE SEQUENCE</scope>
    <source>
        <strain evidence="2">DUCC4014</strain>
    </source>
</reference>
<dbReference type="RefSeq" id="XP_062622560.1">
    <property type="nucleotide sequence ID" value="XM_062766576.1"/>
</dbReference>
<evidence type="ECO:0000313" key="3">
    <source>
        <dbReference type="Proteomes" id="UP000827549"/>
    </source>
</evidence>
<organism evidence="2 3">
    <name type="scientific">Vanrija pseudolonga</name>
    <dbReference type="NCBI Taxonomy" id="143232"/>
    <lineage>
        <taxon>Eukaryota</taxon>
        <taxon>Fungi</taxon>
        <taxon>Dikarya</taxon>
        <taxon>Basidiomycota</taxon>
        <taxon>Agaricomycotina</taxon>
        <taxon>Tremellomycetes</taxon>
        <taxon>Trichosporonales</taxon>
        <taxon>Trichosporonaceae</taxon>
        <taxon>Vanrija</taxon>
    </lineage>
</organism>
<proteinExistence type="predicted"/>
<gene>
    <name evidence="2" type="ORF">LOC62_01G000155</name>
</gene>
<protein>
    <submittedName>
        <fullName evidence="2">Uncharacterized protein</fullName>
    </submittedName>
</protein>
<dbReference type="EMBL" id="CP086714">
    <property type="protein sequence ID" value="WOO76528.1"/>
    <property type="molecule type" value="Genomic_DNA"/>
</dbReference>
<evidence type="ECO:0000256" key="1">
    <source>
        <dbReference type="SAM" id="Phobius"/>
    </source>
</evidence>
<keyword evidence="1" id="KW-0812">Transmembrane</keyword>
<accession>A0AAF1BMB7</accession>